<dbReference type="PROSITE" id="PS50110">
    <property type="entry name" value="RESPONSE_REGULATORY"/>
    <property type="match status" value="1"/>
</dbReference>
<dbReference type="EMBL" id="CP139781">
    <property type="protein sequence ID" value="WRQ86170.1"/>
    <property type="molecule type" value="Genomic_DNA"/>
</dbReference>
<name>A0ABZ1C3J3_9BACT</name>
<organism evidence="8 9">
    <name type="scientific">Actomonas aquatica</name>
    <dbReference type="NCBI Taxonomy" id="2866162"/>
    <lineage>
        <taxon>Bacteria</taxon>
        <taxon>Pseudomonadati</taxon>
        <taxon>Verrucomicrobiota</taxon>
        <taxon>Opitutia</taxon>
        <taxon>Opitutales</taxon>
        <taxon>Opitutaceae</taxon>
        <taxon>Actomonas</taxon>
    </lineage>
</organism>
<evidence type="ECO:0000256" key="5">
    <source>
        <dbReference type="PROSITE-ProRule" id="PRU00169"/>
    </source>
</evidence>
<feature type="domain" description="Response regulatory" evidence="7">
    <location>
        <begin position="6"/>
        <end position="122"/>
    </location>
</feature>
<dbReference type="SUPFAM" id="SSF46894">
    <property type="entry name" value="C-terminal effector domain of the bipartite response regulators"/>
    <property type="match status" value="1"/>
</dbReference>
<dbReference type="InterPro" id="IPR016032">
    <property type="entry name" value="Sig_transdc_resp-reg_C-effctor"/>
</dbReference>
<dbReference type="InterPro" id="IPR058245">
    <property type="entry name" value="NreC/VraR/RcsB-like_REC"/>
</dbReference>
<dbReference type="CDD" id="cd17535">
    <property type="entry name" value="REC_NarL-like"/>
    <property type="match status" value="1"/>
</dbReference>
<accession>A0ABZ1C3J3</accession>
<dbReference type="SMART" id="SM00421">
    <property type="entry name" value="HTH_LUXR"/>
    <property type="match status" value="1"/>
</dbReference>
<dbReference type="InterPro" id="IPR001789">
    <property type="entry name" value="Sig_transdc_resp-reg_receiver"/>
</dbReference>
<evidence type="ECO:0000313" key="8">
    <source>
        <dbReference type="EMBL" id="WRQ86170.1"/>
    </source>
</evidence>
<evidence type="ECO:0000256" key="3">
    <source>
        <dbReference type="ARBA" id="ARBA00023125"/>
    </source>
</evidence>
<feature type="modified residue" description="4-aspartylphosphate" evidence="5">
    <location>
        <position position="57"/>
    </location>
</feature>
<evidence type="ECO:0000256" key="1">
    <source>
        <dbReference type="ARBA" id="ARBA00022553"/>
    </source>
</evidence>
<reference evidence="8 9" key="2">
    <citation type="submission" date="2023-12" db="EMBL/GenBank/DDBJ databases">
        <title>Description of an unclassified Opitutus bacterium of Verrucomicrobiota.</title>
        <authorList>
            <person name="Zhang D.-F."/>
        </authorList>
    </citation>
    <scope>NUCLEOTIDE SEQUENCE [LARGE SCALE GENOMIC DNA]</scope>
    <source>
        <strain evidence="8 9">WL0086</strain>
    </source>
</reference>
<proteinExistence type="predicted"/>
<dbReference type="InterPro" id="IPR039420">
    <property type="entry name" value="WalR-like"/>
</dbReference>
<keyword evidence="9" id="KW-1185">Reference proteome</keyword>
<reference evidence="8 9" key="1">
    <citation type="submission" date="2021-08" db="EMBL/GenBank/DDBJ databases">
        <authorList>
            <person name="Zhang D."/>
            <person name="Zhang A."/>
            <person name="Wang L."/>
        </authorList>
    </citation>
    <scope>NUCLEOTIDE SEQUENCE [LARGE SCALE GENOMIC DNA]</scope>
    <source>
        <strain evidence="8 9">WL0086</strain>
    </source>
</reference>
<sequence>MSQAAKILLIEDHSMVRQMMAHLVREDLGHELVADCTSVTEGTAAVREHKPDLVIADWMLPDGRGFEVLRETGPKLPRTRWLFVSSNEQGHLVREAVRLGVQGFVMKRSDLSTLRTAITRVLAGETYYCPTASALLVGNMVGEGQSSAANLSPREQVVLRGFASGENPKAMADRLGVSAKTVQNVLSTIKDKLGLFEPAQLVHYAIRHGYIEAP</sequence>
<gene>
    <name evidence="8" type="ORF">K1X11_015250</name>
</gene>
<dbReference type="PANTHER" id="PTHR43214:SF41">
    <property type="entry name" value="NITRATE_NITRITE RESPONSE REGULATOR PROTEIN NARP"/>
    <property type="match status" value="1"/>
</dbReference>
<evidence type="ECO:0000256" key="4">
    <source>
        <dbReference type="ARBA" id="ARBA00023163"/>
    </source>
</evidence>
<dbReference type="PROSITE" id="PS50043">
    <property type="entry name" value="HTH_LUXR_2"/>
    <property type="match status" value="1"/>
</dbReference>
<evidence type="ECO:0000259" key="6">
    <source>
        <dbReference type="PROSITE" id="PS50043"/>
    </source>
</evidence>
<evidence type="ECO:0000259" key="7">
    <source>
        <dbReference type="PROSITE" id="PS50110"/>
    </source>
</evidence>
<protein>
    <submittedName>
        <fullName evidence="8">Response regulator transcription factor</fullName>
    </submittedName>
</protein>
<dbReference type="Gene3D" id="3.40.50.2300">
    <property type="match status" value="1"/>
</dbReference>
<dbReference type="PRINTS" id="PR00038">
    <property type="entry name" value="HTHLUXR"/>
</dbReference>
<dbReference type="Proteomes" id="UP000738431">
    <property type="component" value="Chromosome"/>
</dbReference>
<keyword evidence="4" id="KW-0804">Transcription</keyword>
<dbReference type="PANTHER" id="PTHR43214">
    <property type="entry name" value="TWO-COMPONENT RESPONSE REGULATOR"/>
    <property type="match status" value="1"/>
</dbReference>
<dbReference type="RefSeq" id="WP_221031676.1">
    <property type="nucleotide sequence ID" value="NZ_CP139781.1"/>
</dbReference>
<feature type="domain" description="HTH luxR-type" evidence="6">
    <location>
        <begin position="144"/>
        <end position="209"/>
    </location>
</feature>
<dbReference type="Pfam" id="PF00196">
    <property type="entry name" value="GerE"/>
    <property type="match status" value="1"/>
</dbReference>
<evidence type="ECO:0000256" key="2">
    <source>
        <dbReference type="ARBA" id="ARBA00023015"/>
    </source>
</evidence>
<dbReference type="InterPro" id="IPR011006">
    <property type="entry name" value="CheY-like_superfamily"/>
</dbReference>
<evidence type="ECO:0000313" key="9">
    <source>
        <dbReference type="Proteomes" id="UP000738431"/>
    </source>
</evidence>
<dbReference type="SMART" id="SM00448">
    <property type="entry name" value="REC"/>
    <property type="match status" value="1"/>
</dbReference>
<keyword evidence="3" id="KW-0238">DNA-binding</keyword>
<dbReference type="Pfam" id="PF00072">
    <property type="entry name" value="Response_reg"/>
    <property type="match status" value="1"/>
</dbReference>
<dbReference type="CDD" id="cd06170">
    <property type="entry name" value="LuxR_C_like"/>
    <property type="match status" value="1"/>
</dbReference>
<dbReference type="SUPFAM" id="SSF52172">
    <property type="entry name" value="CheY-like"/>
    <property type="match status" value="1"/>
</dbReference>
<keyword evidence="2" id="KW-0805">Transcription regulation</keyword>
<dbReference type="InterPro" id="IPR000792">
    <property type="entry name" value="Tscrpt_reg_LuxR_C"/>
</dbReference>
<keyword evidence="1 5" id="KW-0597">Phosphoprotein</keyword>